<gene>
    <name evidence="1" type="ORF">ALC53_00920</name>
</gene>
<accession>A0A195BW06</accession>
<keyword evidence="2" id="KW-1185">Reference proteome</keyword>
<sequence length="120" mass="13014">MPLLCDRISTMDRREDFLSRGFKDIPLLSINSGVSRSALLCVLKWTGLAAATTAVSIHEKKCRGGKIHSGDDAGRMGESRLGKESHATVRGVAFFLVISSYLPVKAEFHVSSKIRQPGGL</sequence>
<name>A0A195BW06_9HYME</name>
<evidence type="ECO:0000313" key="1">
    <source>
        <dbReference type="EMBL" id="KYM92465.1"/>
    </source>
</evidence>
<proteinExistence type="predicted"/>
<reference evidence="1 2" key="1">
    <citation type="submission" date="2015-09" db="EMBL/GenBank/DDBJ databases">
        <title>Atta colombica WGS genome.</title>
        <authorList>
            <person name="Nygaard S."/>
            <person name="Hu H."/>
            <person name="Boomsma J."/>
            <person name="Zhang G."/>
        </authorList>
    </citation>
    <scope>NUCLEOTIDE SEQUENCE [LARGE SCALE GENOMIC DNA]</scope>
    <source>
        <strain evidence="1">Treedump-2</strain>
        <tissue evidence="1">Whole body</tissue>
    </source>
</reference>
<dbReference type="Proteomes" id="UP000078540">
    <property type="component" value="Unassembled WGS sequence"/>
</dbReference>
<dbReference type="EMBL" id="KQ976401">
    <property type="protein sequence ID" value="KYM92465.1"/>
    <property type="molecule type" value="Genomic_DNA"/>
</dbReference>
<evidence type="ECO:0000313" key="2">
    <source>
        <dbReference type="Proteomes" id="UP000078540"/>
    </source>
</evidence>
<protein>
    <submittedName>
        <fullName evidence="1">Uncharacterized protein</fullName>
    </submittedName>
</protein>
<dbReference type="AlphaFoldDB" id="A0A195BW06"/>
<organism evidence="1 2">
    <name type="scientific">Atta colombica</name>
    <dbReference type="NCBI Taxonomy" id="520822"/>
    <lineage>
        <taxon>Eukaryota</taxon>
        <taxon>Metazoa</taxon>
        <taxon>Ecdysozoa</taxon>
        <taxon>Arthropoda</taxon>
        <taxon>Hexapoda</taxon>
        <taxon>Insecta</taxon>
        <taxon>Pterygota</taxon>
        <taxon>Neoptera</taxon>
        <taxon>Endopterygota</taxon>
        <taxon>Hymenoptera</taxon>
        <taxon>Apocrita</taxon>
        <taxon>Aculeata</taxon>
        <taxon>Formicoidea</taxon>
        <taxon>Formicidae</taxon>
        <taxon>Myrmicinae</taxon>
        <taxon>Atta</taxon>
    </lineage>
</organism>